<evidence type="ECO:0000313" key="4">
    <source>
        <dbReference type="Proteomes" id="UP000007798"/>
    </source>
</evidence>
<dbReference type="KEGG" id="dwi:6652941"/>
<evidence type="ECO:0000256" key="1">
    <source>
        <dbReference type="SAM" id="Coils"/>
    </source>
</evidence>
<organism evidence="3 4">
    <name type="scientific">Drosophila willistoni</name>
    <name type="common">Fruit fly</name>
    <dbReference type="NCBI Taxonomy" id="7260"/>
    <lineage>
        <taxon>Eukaryota</taxon>
        <taxon>Metazoa</taxon>
        <taxon>Ecdysozoa</taxon>
        <taxon>Arthropoda</taxon>
        <taxon>Hexapoda</taxon>
        <taxon>Insecta</taxon>
        <taxon>Pterygota</taxon>
        <taxon>Neoptera</taxon>
        <taxon>Endopterygota</taxon>
        <taxon>Diptera</taxon>
        <taxon>Brachycera</taxon>
        <taxon>Muscomorpha</taxon>
        <taxon>Ephydroidea</taxon>
        <taxon>Drosophilidae</taxon>
        <taxon>Drosophila</taxon>
        <taxon>Sophophora</taxon>
    </lineage>
</organism>
<evidence type="ECO:0000313" key="3">
    <source>
        <dbReference type="EMBL" id="EDW86326.1"/>
    </source>
</evidence>
<keyword evidence="4" id="KW-1185">Reference proteome</keyword>
<dbReference type="InParanoid" id="B4NP86"/>
<protein>
    <submittedName>
        <fullName evidence="3">Uncharacterized protein</fullName>
    </submittedName>
</protein>
<dbReference type="Proteomes" id="UP000007798">
    <property type="component" value="Unassembled WGS sequence"/>
</dbReference>
<feature type="coiled-coil region" evidence="1">
    <location>
        <begin position="185"/>
        <end position="240"/>
    </location>
</feature>
<reference evidence="3 4" key="1">
    <citation type="journal article" date="2007" name="Nature">
        <title>Evolution of genes and genomes on the Drosophila phylogeny.</title>
        <authorList>
            <consortium name="Drosophila 12 Genomes Consortium"/>
            <person name="Clark A.G."/>
            <person name="Eisen M.B."/>
            <person name="Smith D.R."/>
            <person name="Bergman C.M."/>
            <person name="Oliver B."/>
            <person name="Markow T.A."/>
            <person name="Kaufman T.C."/>
            <person name="Kellis M."/>
            <person name="Gelbart W."/>
            <person name="Iyer V.N."/>
            <person name="Pollard D.A."/>
            <person name="Sackton T.B."/>
            <person name="Larracuente A.M."/>
            <person name="Singh N.D."/>
            <person name="Abad J.P."/>
            <person name="Abt D.N."/>
            <person name="Adryan B."/>
            <person name="Aguade M."/>
            <person name="Akashi H."/>
            <person name="Anderson W.W."/>
            <person name="Aquadro C.F."/>
            <person name="Ardell D.H."/>
            <person name="Arguello R."/>
            <person name="Artieri C.G."/>
            <person name="Barbash D.A."/>
            <person name="Barker D."/>
            <person name="Barsanti P."/>
            <person name="Batterham P."/>
            <person name="Batzoglou S."/>
            <person name="Begun D."/>
            <person name="Bhutkar A."/>
            <person name="Blanco E."/>
            <person name="Bosak S.A."/>
            <person name="Bradley R.K."/>
            <person name="Brand A.D."/>
            <person name="Brent M.R."/>
            <person name="Brooks A.N."/>
            <person name="Brown R.H."/>
            <person name="Butlin R.K."/>
            <person name="Caggese C."/>
            <person name="Calvi B.R."/>
            <person name="Bernardo de Carvalho A."/>
            <person name="Caspi A."/>
            <person name="Castrezana S."/>
            <person name="Celniker S.E."/>
            <person name="Chang J.L."/>
            <person name="Chapple C."/>
            <person name="Chatterji S."/>
            <person name="Chinwalla A."/>
            <person name="Civetta A."/>
            <person name="Clifton S.W."/>
            <person name="Comeron J.M."/>
            <person name="Costello J.C."/>
            <person name="Coyne J.A."/>
            <person name="Daub J."/>
            <person name="David R.G."/>
            <person name="Delcher A.L."/>
            <person name="Delehaunty K."/>
            <person name="Do C.B."/>
            <person name="Ebling H."/>
            <person name="Edwards K."/>
            <person name="Eickbush T."/>
            <person name="Evans J.D."/>
            <person name="Filipski A."/>
            <person name="Findeiss S."/>
            <person name="Freyhult E."/>
            <person name="Fulton L."/>
            <person name="Fulton R."/>
            <person name="Garcia A.C."/>
            <person name="Gardiner A."/>
            <person name="Garfield D.A."/>
            <person name="Garvin B.E."/>
            <person name="Gibson G."/>
            <person name="Gilbert D."/>
            <person name="Gnerre S."/>
            <person name="Godfrey J."/>
            <person name="Good R."/>
            <person name="Gotea V."/>
            <person name="Gravely B."/>
            <person name="Greenberg A.J."/>
            <person name="Griffiths-Jones S."/>
            <person name="Gross S."/>
            <person name="Guigo R."/>
            <person name="Gustafson E.A."/>
            <person name="Haerty W."/>
            <person name="Hahn M.W."/>
            <person name="Halligan D.L."/>
            <person name="Halpern A.L."/>
            <person name="Halter G.M."/>
            <person name="Han M.V."/>
            <person name="Heger A."/>
            <person name="Hillier L."/>
            <person name="Hinrichs A.S."/>
            <person name="Holmes I."/>
            <person name="Hoskins R.A."/>
            <person name="Hubisz M.J."/>
            <person name="Hultmark D."/>
            <person name="Huntley M.A."/>
            <person name="Jaffe D.B."/>
            <person name="Jagadeeshan S."/>
            <person name="Jeck W.R."/>
            <person name="Johnson J."/>
            <person name="Jones C.D."/>
            <person name="Jordan W.C."/>
            <person name="Karpen G.H."/>
            <person name="Kataoka E."/>
            <person name="Keightley P.D."/>
            <person name="Kheradpour P."/>
            <person name="Kirkness E.F."/>
            <person name="Koerich L.B."/>
            <person name="Kristiansen K."/>
            <person name="Kudrna D."/>
            <person name="Kulathinal R.J."/>
            <person name="Kumar S."/>
            <person name="Kwok R."/>
            <person name="Lander E."/>
            <person name="Langley C.H."/>
            <person name="Lapoint R."/>
            <person name="Lazzaro B.P."/>
            <person name="Lee S.J."/>
            <person name="Levesque L."/>
            <person name="Li R."/>
            <person name="Lin C.F."/>
            <person name="Lin M.F."/>
            <person name="Lindblad-Toh K."/>
            <person name="Llopart A."/>
            <person name="Long M."/>
            <person name="Low L."/>
            <person name="Lozovsky E."/>
            <person name="Lu J."/>
            <person name="Luo M."/>
            <person name="Machado C.A."/>
            <person name="Makalowski W."/>
            <person name="Marzo M."/>
            <person name="Matsuda M."/>
            <person name="Matzkin L."/>
            <person name="McAllister B."/>
            <person name="McBride C.S."/>
            <person name="McKernan B."/>
            <person name="McKernan K."/>
            <person name="Mendez-Lago M."/>
            <person name="Minx P."/>
            <person name="Mollenhauer M.U."/>
            <person name="Montooth K."/>
            <person name="Mount S.M."/>
            <person name="Mu X."/>
            <person name="Myers E."/>
            <person name="Negre B."/>
            <person name="Newfeld S."/>
            <person name="Nielsen R."/>
            <person name="Noor M.A."/>
            <person name="O'Grady P."/>
            <person name="Pachter L."/>
            <person name="Papaceit M."/>
            <person name="Parisi M.J."/>
            <person name="Parisi M."/>
            <person name="Parts L."/>
            <person name="Pedersen J.S."/>
            <person name="Pesole G."/>
            <person name="Phillippy A.M."/>
            <person name="Ponting C.P."/>
            <person name="Pop M."/>
            <person name="Porcelli D."/>
            <person name="Powell J.R."/>
            <person name="Prohaska S."/>
            <person name="Pruitt K."/>
            <person name="Puig M."/>
            <person name="Quesneville H."/>
            <person name="Ram K.R."/>
            <person name="Rand D."/>
            <person name="Rasmussen M.D."/>
            <person name="Reed L.K."/>
            <person name="Reenan R."/>
            <person name="Reily A."/>
            <person name="Remington K.A."/>
            <person name="Rieger T.T."/>
            <person name="Ritchie M.G."/>
            <person name="Robin C."/>
            <person name="Rogers Y.H."/>
            <person name="Rohde C."/>
            <person name="Rozas J."/>
            <person name="Rubenfield M.J."/>
            <person name="Ruiz A."/>
            <person name="Russo S."/>
            <person name="Salzberg S.L."/>
            <person name="Sanchez-Gracia A."/>
            <person name="Saranga D.J."/>
            <person name="Sato H."/>
            <person name="Schaeffer S.W."/>
            <person name="Schatz M.C."/>
            <person name="Schlenke T."/>
            <person name="Schwartz R."/>
            <person name="Segarra C."/>
            <person name="Singh R.S."/>
            <person name="Sirot L."/>
            <person name="Sirota M."/>
            <person name="Sisneros N.B."/>
            <person name="Smith C.D."/>
            <person name="Smith T.F."/>
            <person name="Spieth J."/>
            <person name="Stage D.E."/>
            <person name="Stark A."/>
            <person name="Stephan W."/>
            <person name="Strausberg R.L."/>
            <person name="Strempel S."/>
            <person name="Sturgill D."/>
            <person name="Sutton G."/>
            <person name="Sutton G.G."/>
            <person name="Tao W."/>
            <person name="Teichmann S."/>
            <person name="Tobari Y.N."/>
            <person name="Tomimura Y."/>
            <person name="Tsolas J.M."/>
            <person name="Valente V.L."/>
            <person name="Venter E."/>
            <person name="Venter J.C."/>
            <person name="Vicario S."/>
            <person name="Vieira F.G."/>
            <person name="Vilella A.J."/>
            <person name="Villasante A."/>
            <person name="Walenz B."/>
            <person name="Wang J."/>
            <person name="Wasserman M."/>
            <person name="Watts T."/>
            <person name="Wilson D."/>
            <person name="Wilson R.K."/>
            <person name="Wing R.A."/>
            <person name="Wolfner M.F."/>
            <person name="Wong A."/>
            <person name="Wong G.K."/>
            <person name="Wu C.I."/>
            <person name="Wu G."/>
            <person name="Yamamoto D."/>
            <person name="Yang H.P."/>
            <person name="Yang S.P."/>
            <person name="Yorke J.A."/>
            <person name="Yoshida K."/>
            <person name="Zdobnov E."/>
            <person name="Zhang P."/>
            <person name="Zhang Y."/>
            <person name="Zimin A.V."/>
            <person name="Baldwin J."/>
            <person name="Abdouelleil A."/>
            <person name="Abdulkadir J."/>
            <person name="Abebe A."/>
            <person name="Abera B."/>
            <person name="Abreu J."/>
            <person name="Acer S.C."/>
            <person name="Aftuck L."/>
            <person name="Alexander A."/>
            <person name="An P."/>
            <person name="Anderson E."/>
            <person name="Anderson S."/>
            <person name="Arachi H."/>
            <person name="Azer M."/>
            <person name="Bachantsang P."/>
            <person name="Barry A."/>
            <person name="Bayul T."/>
            <person name="Berlin A."/>
            <person name="Bessette D."/>
            <person name="Bloom T."/>
            <person name="Blye J."/>
            <person name="Boguslavskiy L."/>
            <person name="Bonnet C."/>
            <person name="Boukhgalter B."/>
            <person name="Bourzgui I."/>
            <person name="Brown A."/>
            <person name="Cahill P."/>
            <person name="Channer S."/>
            <person name="Cheshatsang Y."/>
            <person name="Chuda L."/>
            <person name="Citroen M."/>
            <person name="Collymore A."/>
            <person name="Cooke P."/>
            <person name="Costello M."/>
            <person name="D'Aco K."/>
            <person name="Daza R."/>
            <person name="De Haan G."/>
            <person name="DeGray S."/>
            <person name="DeMaso C."/>
            <person name="Dhargay N."/>
            <person name="Dooley K."/>
            <person name="Dooley E."/>
            <person name="Doricent M."/>
            <person name="Dorje P."/>
            <person name="Dorjee K."/>
            <person name="Dupes A."/>
            <person name="Elong R."/>
            <person name="Falk J."/>
            <person name="Farina A."/>
            <person name="Faro S."/>
            <person name="Ferguson D."/>
            <person name="Fisher S."/>
            <person name="Foley C.D."/>
            <person name="Franke A."/>
            <person name="Friedrich D."/>
            <person name="Gadbois L."/>
            <person name="Gearin G."/>
            <person name="Gearin C.R."/>
            <person name="Giannoukos G."/>
            <person name="Goode T."/>
            <person name="Graham J."/>
            <person name="Grandbois E."/>
            <person name="Grewal S."/>
            <person name="Gyaltsen K."/>
            <person name="Hafez N."/>
            <person name="Hagos B."/>
            <person name="Hall J."/>
            <person name="Henson C."/>
            <person name="Hollinger A."/>
            <person name="Honan T."/>
            <person name="Huard M.D."/>
            <person name="Hughes L."/>
            <person name="Hurhula B."/>
            <person name="Husby M.E."/>
            <person name="Kamat A."/>
            <person name="Kanga B."/>
            <person name="Kashin S."/>
            <person name="Khazanovich D."/>
            <person name="Kisner P."/>
            <person name="Lance K."/>
            <person name="Lara M."/>
            <person name="Lee W."/>
            <person name="Lennon N."/>
            <person name="Letendre F."/>
            <person name="LeVine R."/>
            <person name="Lipovsky A."/>
            <person name="Liu X."/>
            <person name="Liu J."/>
            <person name="Liu S."/>
            <person name="Lokyitsang T."/>
            <person name="Lokyitsang Y."/>
            <person name="Lubonja R."/>
            <person name="Lui A."/>
            <person name="MacDonald P."/>
            <person name="Magnisalis V."/>
            <person name="Maru K."/>
            <person name="Matthews C."/>
            <person name="McCusker W."/>
            <person name="McDonough S."/>
            <person name="Mehta T."/>
            <person name="Meldrim J."/>
            <person name="Meneus L."/>
            <person name="Mihai O."/>
            <person name="Mihalev A."/>
            <person name="Mihova T."/>
            <person name="Mittelman R."/>
            <person name="Mlenga V."/>
            <person name="Montmayeur A."/>
            <person name="Mulrain L."/>
            <person name="Navidi A."/>
            <person name="Naylor J."/>
            <person name="Negash T."/>
            <person name="Nguyen T."/>
            <person name="Nguyen N."/>
            <person name="Nicol R."/>
            <person name="Norbu C."/>
            <person name="Norbu N."/>
            <person name="Novod N."/>
            <person name="O'Neill B."/>
            <person name="Osman S."/>
            <person name="Markiewicz E."/>
            <person name="Oyono O.L."/>
            <person name="Patti C."/>
            <person name="Phunkhang P."/>
            <person name="Pierre F."/>
            <person name="Priest M."/>
            <person name="Raghuraman S."/>
            <person name="Rege F."/>
            <person name="Reyes R."/>
            <person name="Rise C."/>
            <person name="Rogov P."/>
            <person name="Ross K."/>
            <person name="Ryan E."/>
            <person name="Settipalli S."/>
            <person name="Shea T."/>
            <person name="Sherpa N."/>
            <person name="Shi L."/>
            <person name="Shih D."/>
            <person name="Sparrow T."/>
            <person name="Spaulding J."/>
            <person name="Stalker J."/>
            <person name="Stange-Thomann N."/>
            <person name="Stavropoulos S."/>
            <person name="Stone C."/>
            <person name="Strader C."/>
            <person name="Tesfaye S."/>
            <person name="Thomson T."/>
            <person name="Thoulutsang Y."/>
            <person name="Thoulutsang D."/>
            <person name="Topham K."/>
            <person name="Topping I."/>
            <person name="Tsamla T."/>
            <person name="Vassiliev H."/>
            <person name="Vo A."/>
            <person name="Wangchuk T."/>
            <person name="Wangdi T."/>
            <person name="Weiand M."/>
            <person name="Wilkinson J."/>
            <person name="Wilson A."/>
            <person name="Yadav S."/>
            <person name="Young G."/>
            <person name="Yu Q."/>
            <person name="Zembek L."/>
            <person name="Zhong D."/>
            <person name="Zimmer A."/>
            <person name="Zwirko Z."/>
            <person name="Jaffe D.B."/>
            <person name="Alvarez P."/>
            <person name="Brockman W."/>
            <person name="Butler J."/>
            <person name="Chin C."/>
            <person name="Gnerre S."/>
            <person name="Grabherr M."/>
            <person name="Kleber M."/>
            <person name="Mauceli E."/>
            <person name="MacCallum I."/>
        </authorList>
    </citation>
    <scope>NUCLEOTIDE SEQUENCE [LARGE SCALE GENOMIC DNA]</scope>
    <source>
        <strain evidence="4">Tucson 14030-0811.24</strain>
    </source>
</reference>
<feature type="region of interest" description="Disordered" evidence="2">
    <location>
        <begin position="1"/>
        <end position="46"/>
    </location>
</feature>
<gene>
    <name evidence="3" type="primary">Dwil\GK17478</name>
    <name evidence="3" type="ORF">Dwil_GK17478</name>
</gene>
<sequence length="369" mass="43327">MQRDDPEHEVGGGGRGGRHQMETSIQEMERNLQEMPPAPRRESLSSYTNWSQQSFFNSFVNENLAISNNSSNVDNENMDIGDVHDQLRASKFLNLMLMRLWRRRRAEVYGLHTLAHKYKEHTERLQEELSIRDRIISSERRRSDQLATQLNNTLDRFRLTWQSCHQIDKGSRHSNNREDKLRGQLMAKSQECENFEELLEACKKDLFRELAKFRNCSRLLANEQRRALQLELLNNELGNELLALREVLLVQNNLMVVSICVKQEQLNTAYETLKICEHELALLEIKYSQLREYDIQMEQRNNDAAKNMRFIQNVLFVQATRQSNPLYSCLYHISACVFDYFMPSYSTAARLDHTVRIFLALAFLLASFL</sequence>
<feature type="compositionally biased region" description="Basic and acidic residues" evidence="2">
    <location>
        <begin position="1"/>
        <end position="10"/>
    </location>
</feature>
<proteinExistence type="predicted"/>
<keyword evidence="1" id="KW-0175">Coiled coil</keyword>
<dbReference type="HOGENOM" id="CLU_750682_0_0_1"/>
<accession>B4NP86</accession>
<dbReference type="STRING" id="7260.B4NP86"/>
<evidence type="ECO:0000256" key="2">
    <source>
        <dbReference type="SAM" id="MobiDB-lite"/>
    </source>
</evidence>
<dbReference type="PhylomeDB" id="B4NP86"/>
<dbReference type="SMR" id="B4NP86"/>
<dbReference type="AlphaFoldDB" id="B4NP86"/>
<name>B4NP86_DROWI</name>
<dbReference type="OMA" id="HTLVRKY"/>
<dbReference type="EMBL" id="CH964291">
    <property type="protein sequence ID" value="EDW86326.1"/>
    <property type="molecule type" value="Genomic_DNA"/>
</dbReference>
<dbReference type="OrthoDB" id="7856917at2759"/>